<organism evidence="9 10">
    <name type="scientific">Bemisia tabaci</name>
    <name type="common">Sweetpotato whitefly</name>
    <name type="synonym">Aleurodes tabaci</name>
    <dbReference type="NCBI Taxonomy" id="7038"/>
    <lineage>
        <taxon>Eukaryota</taxon>
        <taxon>Metazoa</taxon>
        <taxon>Ecdysozoa</taxon>
        <taxon>Arthropoda</taxon>
        <taxon>Hexapoda</taxon>
        <taxon>Insecta</taxon>
        <taxon>Pterygota</taxon>
        <taxon>Neoptera</taxon>
        <taxon>Paraneoptera</taxon>
        <taxon>Hemiptera</taxon>
        <taxon>Sternorrhyncha</taxon>
        <taxon>Aleyrodoidea</taxon>
        <taxon>Aleyrodidae</taxon>
        <taxon>Aleyrodinae</taxon>
        <taxon>Bemisia</taxon>
    </lineage>
</organism>
<evidence type="ECO:0000256" key="4">
    <source>
        <dbReference type="ARBA" id="ARBA00022840"/>
    </source>
</evidence>
<accession>A0A9P0A2M8</accession>
<evidence type="ECO:0000313" key="9">
    <source>
        <dbReference type="EMBL" id="CAH0382866.1"/>
    </source>
</evidence>
<evidence type="ECO:0000256" key="2">
    <source>
        <dbReference type="ARBA" id="ARBA00022692"/>
    </source>
</evidence>
<dbReference type="CDD" id="cd03230">
    <property type="entry name" value="ABC_DR_subfamily_A"/>
    <property type="match status" value="1"/>
</dbReference>
<feature type="transmembrane region" description="Helical" evidence="7">
    <location>
        <begin position="529"/>
        <end position="556"/>
    </location>
</feature>
<keyword evidence="4" id="KW-0067">ATP-binding</keyword>
<dbReference type="OrthoDB" id="10255969at2759"/>
<dbReference type="SUPFAM" id="SSF52540">
    <property type="entry name" value="P-loop containing nucleoside triphosphate hydrolases"/>
    <property type="match status" value="1"/>
</dbReference>
<dbReference type="InterPro" id="IPR013525">
    <property type="entry name" value="ABC2_TM"/>
</dbReference>
<keyword evidence="5 7" id="KW-1133">Transmembrane helix</keyword>
<comment type="subcellular location">
    <subcellularLocation>
        <location evidence="1">Membrane</location>
        <topology evidence="1">Multi-pass membrane protein</topology>
    </subcellularLocation>
</comment>
<dbReference type="PANTHER" id="PTHR43038">
    <property type="entry name" value="ATP-BINDING CASSETTE, SUB-FAMILY H, MEMBER 1"/>
    <property type="match status" value="1"/>
</dbReference>
<feature type="transmembrane region" description="Helical" evidence="7">
    <location>
        <begin position="594"/>
        <end position="614"/>
    </location>
</feature>
<evidence type="ECO:0000256" key="1">
    <source>
        <dbReference type="ARBA" id="ARBA00004141"/>
    </source>
</evidence>
<feature type="transmembrane region" description="Helical" evidence="7">
    <location>
        <begin position="489"/>
        <end position="509"/>
    </location>
</feature>
<gene>
    <name evidence="9" type="ORF">BEMITA_LOCUS2362</name>
</gene>
<evidence type="ECO:0000259" key="8">
    <source>
        <dbReference type="PROSITE" id="PS50893"/>
    </source>
</evidence>
<dbReference type="InterPro" id="IPR003593">
    <property type="entry name" value="AAA+_ATPase"/>
</dbReference>
<dbReference type="Proteomes" id="UP001152759">
    <property type="component" value="Chromosome 10"/>
</dbReference>
<dbReference type="GO" id="GO:0140359">
    <property type="term" value="F:ABC-type transporter activity"/>
    <property type="evidence" value="ECO:0007669"/>
    <property type="project" value="InterPro"/>
</dbReference>
<feature type="domain" description="ABC transporter" evidence="8">
    <location>
        <begin position="15"/>
        <end position="237"/>
    </location>
</feature>
<reference evidence="9" key="1">
    <citation type="submission" date="2021-12" db="EMBL/GenBank/DDBJ databases">
        <authorList>
            <person name="King R."/>
        </authorList>
    </citation>
    <scope>NUCLEOTIDE SEQUENCE</scope>
</reference>
<evidence type="ECO:0000313" key="10">
    <source>
        <dbReference type="Proteomes" id="UP001152759"/>
    </source>
</evidence>
<sequence>MDSSVMDGGSREPAVVVRDAYKRFSNGNVILRGLNMTVPQGTIYGLLGPSGCGKTTLLSCIVGRSDLDAGYVRVKAKTKANIGYMPQELALFKEFSIKETMTYYGRLFDLSASQIRKRTDELLKFLLLPHEDSIINNLSGGQERRVSFAVALLHNPQLLILDEPTVGVDPVLSASIWERLLEMTANKNKTVIITTHYIEEARQAHTIGLMRGGQLLAEEAPNMLMVKHHCDTLEQAFLELSKKQLSSTIGREDENCNIEEYPTPAHPPEPPLKQDSMCSFARITAQLLKNFYWMKRNIPIMCFLLLLPVVQCFLFCTCIGRDPQGLTIAVVNKELEDGISSCYQYPSRGCNMTLPISCRYLEKLREKTIRLVEYQDLDSAKLAVKKNFAWGLLYFNRNYTASLMERIQQQEGTDPIDIDLSEVEIWQDMSNQYIGNMLRRDMLTGYVSFLQAFFSDCGWTPRVADIPIKIEDAIYGNNNPSFVHFTAPAIISLFEFYLPMVFTVGAILMEKMAGLLERSLVAGVTVLEVVISHIIVQFIVLFIQTTLMIIVLFVIFDNPLVGNLGWTLSLLWLTGTSGMCYGFMVSVMCDTDTAATFMGLGSFFPLAMLSGMMWPLEGMHWILRSVGWALPLTLPTEAFRAMSARGWMITHPTVYKGFFSSFGWIAFFLLITTIVVRTNNGLRVKQK</sequence>
<name>A0A9P0A2M8_BEMTA</name>
<dbReference type="PANTHER" id="PTHR43038:SF3">
    <property type="entry name" value="ABC TRANSPORTER G FAMILY MEMBER 20 ISOFORM X1"/>
    <property type="match status" value="1"/>
</dbReference>
<dbReference type="PROSITE" id="PS50893">
    <property type="entry name" value="ABC_TRANSPORTER_2"/>
    <property type="match status" value="1"/>
</dbReference>
<keyword evidence="10" id="KW-1185">Reference proteome</keyword>
<keyword evidence="2 7" id="KW-0812">Transmembrane</keyword>
<dbReference type="InterPro" id="IPR003439">
    <property type="entry name" value="ABC_transporter-like_ATP-bd"/>
</dbReference>
<feature type="transmembrane region" description="Helical" evidence="7">
    <location>
        <begin position="568"/>
        <end position="588"/>
    </location>
</feature>
<dbReference type="AlphaFoldDB" id="A0A9P0A2M8"/>
<dbReference type="GO" id="GO:0005524">
    <property type="term" value="F:ATP binding"/>
    <property type="evidence" value="ECO:0007669"/>
    <property type="project" value="UniProtKB-KW"/>
</dbReference>
<evidence type="ECO:0000256" key="3">
    <source>
        <dbReference type="ARBA" id="ARBA00022741"/>
    </source>
</evidence>
<dbReference type="EMBL" id="OU963871">
    <property type="protein sequence ID" value="CAH0382866.1"/>
    <property type="molecule type" value="Genomic_DNA"/>
</dbReference>
<dbReference type="InterPro" id="IPR027417">
    <property type="entry name" value="P-loop_NTPase"/>
</dbReference>
<protein>
    <recommendedName>
        <fullName evidence="8">ABC transporter domain-containing protein</fullName>
    </recommendedName>
</protein>
<dbReference type="GO" id="GO:0016020">
    <property type="term" value="C:membrane"/>
    <property type="evidence" value="ECO:0007669"/>
    <property type="project" value="UniProtKB-SubCell"/>
</dbReference>
<dbReference type="Pfam" id="PF12698">
    <property type="entry name" value="ABC2_membrane_3"/>
    <property type="match status" value="1"/>
</dbReference>
<dbReference type="Gene3D" id="3.40.50.300">
    <property type="entry name" value="P-loop containing nucleotide triphosphate hydrolases"/>
    <property type="match status" value="1"/>
</dbReference>
<dbReference type="Pfam" id="PF00005">
    <property type="entry name" value="ABC_tran"/>
    <property type="match status" value="1"/>
</dbReference>
<keyword evidence="3" id="KW-0547">Nucleotide-binding</keyword>
<evidence type="ECO:0000256" key="6">
    <source>
        <dbReference type="ARBA" id="ARBA00023136"/>
    </source>
</evidence>
<proteinExistence type="predicted"/>
<evidence type="ECO:0000256" key="5">
    <source>
        <dbReference type="ARBA" id="ARBA00022989"/>
    </source>
</evidence>
<dbReference type="KEGG" id="btab:109029885"/>
<dbReference type="GO" id="GO:0016887">
    <property type="term" value="F:ATP hydrolysis activity"/>
    <property type="evidence" value="ECO:0007669"/>
    <property type="project" value="InterPro"/>
</dbReference>
<keyword evidence="6 7" id="KW-0472">Membrane</keyword>
<dbReference type="SMART" id="SM00382">
    <property type="entry name" value="AAA"/>
    <property type="match status" value="1"/>
</dbReference>
<evidence type="ECO:0000256" key="7">
    <source>
        <dbReference type="SAM" id="Phobius"/>
    </source>
</evidence>
<feature type="transmembrane region" description="Helical" evidence="7">
    <location>
        <begin position="654"/>
        <end position="676"/>
    </location>
</feature>